<dbReference type="OrthoDB" id="194358at2759"/>
<dbReference type="PROSITE" id="PS50088">
    <property type="entry name" value="ANK_REPEAT"/>
    <property type="match status" value="5"/>
</dbReference>
<feature type="region of interest" description="Disordered" evidence="3">
    <location>
        <begin position="960"/>
        <end position="989"/>
    </location>
</feature>
<evidence type="ECO:0008006" key="8">
    <source>
        <dbReference type="Google" id="ProtNLM"/>
    </source>
</evidence>
<feature type="domain" description="Heterokaryon incompatibility" evidence="4">
    <location>
        <begin position="79"/>
        <end position="135"/>
    </location>
</feature>
<evidence type="ECO:0000259" key="5">
    <source>
        <dbReference type="Pfam" id="PF26640"/>
    </source>
</evidence>
<feature type="coiled-coil region" evidence="2">
    <location>
        <begin position="603"/>
        <end position="672"/>
    </location>
</feature>
<feature type="compositionally biased region" description="Basic and acidic residues" evidence="3">
    <location>
        <begin position="979"/>
        <end position="989"/>
    </location>
</feature>
<feature type="repeat" description="ANK" evidence="1">
    <location>
        <begin position="754"/>
        <end position="786"/>
    </location>
</feature>
<dbReference type="PRINTS" id="PR01415">
    <property type="entry name" value="ANKYRIN"/>
</dbReference>
<protein>
    <recommendedName>
        <fullName evidence="8">Heterokaryon incompatibility domain-containing protein</fullName>
    </recommendedName>
</protein>
<feature type="region of interest" description="Disordered" evidence="3">
    <location>
        <begin position="914"/>
        <end position="939"/>
    </location>
</feature>
<dbReference type="EMBL" id="JAADJG010000251">
    <property type="protein sequence ID" value="KAF4450394.1"/>
    <property type="molecule type" value="Genomic_DNA"/>
</dbReference>
<dbReference type="InterPro" id="IPR058525">
    <property type="entry name" value="DUF8212"/>
</dbReference>
<evidence type="ECO:0000313" key="6">
    <source>
        <dbReference type="EMBL" id="KAF4450394.1"/>
    </source>
</evidence>
<dbReference type="Gene3D" id="1.25.40.20">
    <property type="entry name" value="Ankyrin repeat-containing domain"/>
    <property type="match status" value="2"/>
</dbReference>
<gene>
    <name evidence="6" type="ORF">F53441_6518</name>
</gene>
<evidence type="ECO:0000256" key="1">
    <source>
        <dbReference type="PROSITE-ProRule" id="PRU00023"/>
    </source>
</evidence>
<dbReference type="PANTHER" id="PTHR10622:SF10">
    <property type="entry name" value="HET DOMAIN-CONTAINING PROTEIN"/>
    <property type="match status" value="1"/>
</dbReference>
<name>A0A8H4KIM7_9HYPO</name>
<dbReference type="SUPFAM" id="SSF48403">
    <property type="entry name" value="Ankyrin repeat"/>
    <property type="match status" value="1"/>
</dbReference>
<comment type="caution">
    <text evidence="6">The sequence shown here is derived from an EMBL/GenBank/DDBJ whole genome shotgun (WGS) entry which is preliminary data.</text>
</comment>
<dbReference type="Pfam" id="PF06985">
    <property type="entry name" value="HET"/>
    <property type="match status" value="1"/>
</dbReference>
<keyword evidence="1" id="KW-0040">ANK repeat</keyword>
<evidence type="ECO:0000256" key="2">
    <source>
        <dbReference type="SAM" id="Coils"/>
    </source>
</evidence>
<feature type="domain" description="DUF8212" evidence="5">
    <location>
        <begin position="251"/>
        <end position="310"/>
    </location>
</feature>
<keyword evidence="2" id="KW-0175">Coiled coil</keyword>
<dbReference type="AlphaFoldDB" id="A0A8H4KIM7"/>
<feature type="repeat" description="ANK" evidence="1">
    <location>
        <begin position="720"/>
        <end position="752"/>
    </location>
</feature>
<evidence type="ECO:0000313" key="7">
    <source>
        <dbReference type="Proteomes" id="UP000605986"/>
    </source>
</evidence>
<dbReference type="PROSITE" id="PS50297">
    <property type="entry name" value="ANK_REP_REGION"/>
    <property type="match status" value="5"/>
</dbReference>
<dbReference type="SMART" id="SM00248">
    <property type="entry name" value="ANK"/>
    <property type="match status" value="6"/>
</dbReference>
<evidence type="ECO:0000259" key="4">
    <source>
        <dbReference type="Pfam" id="PF06985"/>
    </source>
</evidence>
<sequence>MNPIKRSFDPEETSDIKPDRVLTSKEAEEDYKIQLAMLAEANKKREEAEKGKSSKSWGNDSEEVSFEELMRGSTRKIGMQKVRGCCNQAIKDELKYAWIDTCCINKESSKELDEAINSMFQWYQRAAVCYTYMADVPHGQDIWEPKSNFYSSSWFTRGWTLQELIAPGEVRFYDQTWSLIGTKEDLASEIEDITNIPRRFLLGWVDFHQASVAQRMSWASKRKTKREEDIAYCLLGIFNVTMPMIYGEGHKAFERLQLKIMEQTTDDSILAWGVKVQGMESESHSHPGDGCMSAGIFATSPTDFAKCGRIVPKLLDSTCINTFAVSGGYIRISLKLQSSESGVTYGLLNCGLERNSDGVIAIPLHCTSSLATVSEYIRPQGYGPILLDNSPADQKTQEVRIRVDRQVRPFQAIGRRIWLHIDGHQKLKLHLKEVWPPLKWDKGRALVAEMNGSGQTCRQKHLARFTTRAERGRDIIVVLNFNIDARGESADCYTIAAPQICGLNAIGEILEYMQPEHLRDKVMDNGNIAVKVDVQKDDVAQGAIFLLRLARTKDRPPPDANPYQHISKAIKVRRFMANVLQEEFGRSALEKATEDQAAAAKSFESLTNALSAIEEKERQIAEERKIIEAEMKEASDTMSTSGAFIRNNRRLLDQLTIQKEKDKEGLDKTEKTHGPGNWFETVIQGQLDKQKSLLGTDPPEGSDTGSQQATGLVNSKQVMAGYVPLLWAAANGQEYAAGLLLEKGADIEVKDPDNGNTALIFASKYGHNDMVHLLLKHGASLKARNINGDTALAVAAYHGLDTTAGLLIERGADIEARSNNQSTPLAIAARRGCNDVVKLLLDNGADIEARNKWRDTPLSRASSYGHEGIVKTLLDAGAKVLVRNKKGFTPILLAKTHGHEGTLILLQAKYRVDPLPDPPPKTKNTHKPQRASPPMKDLEDTYEPILHPRVARLKKRKQDEEGFQNAIFPPEAAPKQKRSRIEKSVWKQHEMSTAEQCRLSDIRRKAEEEARRKKNPSIHQVQDQLEAHDFATWLIDRFVSQGWMKMSDYEGPTTHEPRRLTPDWT</sequence>
<accession>A0A8H4KIM7</accession>
<dbReference type="InterPro" id="IPR036770">
    <property type="entry name" value="Ankyrin_rpt-contain_sf"/>
</dbReference>
<proteinExistence type="predicted"/>
<dbReference type="PANTHER" id="PTHR10622">
    <property type="entry name" value="HET DOMAIN-CONTAINING PROTEIN"/>
    <property type="match status" value="1"/>
</dbReference>
<reference evidence="6" key="1">
    <citation type="submission" date="2020-01" db="EMBL/GenBank/DDBJ databases">
        <title>Identification and distribution of gene clusters putatively required for synthesis of sphingolipid metabolism inhibitors in phylogenetically diverse species of the filamentous fungus Fusarium.</title>
        <authorList>
            <person name="Kim H.-S."/>
            <person name="Busman M."/>
            <person name="Brown D.W."/>
            <person name="Divon H."/>
            <person name="Uhlig S."/>
            <person name="Proctor R.H."/>
        </authorList>
    </citation>
    <scope>NUCLEOTIDE SEQUENCE</scope>
    <source>
        <strain evidence="6">NRRL 53441</strain>
    </source>
</reference>
<keyword evidence="7" id="KW-1185">Reference proteome</keyword>
<feature type="repeat" description="ANK" evidence="1">
    <location>
        <begin position="787"/>
        <end position="819"/>
    </location>
</feature>
<feature type="repeat" description="ANK" evidence="1">
    <location>
        <begin position="853"/>
        <end position="885"/>
    </location>
</feature>
<dbReference type="Pfam" id="PF26640">
    <property type="entry name" value="DUF8212"/>
    <property type="match status" value="1"/>
</dbReference>
<feature type="region of interest" description="Disordered" evidence="3">
    <location>
        <begin position="1"/>
        <end position="23"/>
    </location>
</feature>
<dbReference type="Pfam" id="PF12796">
    <property type="entry name" value="Ank_2"/>
    <property type="match status" value="2"/>
</dbReference>
<organism evidence="6 7">
    <name type="scientific">Fusarium austroafricanum</name>
    <dbReference type="NCBI Taxonomy" id="2364996"/>
    <lineage>
        <taxon>Eukaryota</taxon>
        <taxon>Fungi</taxon>
        <taxon>Dikarya</taxon>
        <taxon>Ascomycota</taxon>
        <taxon>Pezizomycotina</taxon>
        <taxon>Sordariomycetes</taxon>
        <taxon>Hypocreomycetidae</taxon>
        <taxon>Hypocreales</taxon>
        <taxon>Nectriaceae</taxon>
        <taxon>Fusarium</taxon>
        <taxon>Fusarium concolor species complex</taxon>
    </lineage>
</organism>
<dbReference type="InterPro" id="IPR010730">
    <property type="entry name" value="HET"/>
</dbReference>
<dbReference type="InterPro" id="IPR002110">
    <property type="entry name" value="Ankyrin_rpt"/>
</dbReference>
<evidence type="ECO:0000256" key="3">
    <source>
        <dbReference type="SAM" id="MobiDB-lite"/>
    </source>
</evidence>
<feature type="repeat" description="ANK" evidence="1">
    <location>
        <begin position="820"/>
        <end position="852"/>
    </location>
</feature>
<dbReference type="Proteomes" id="UP000605986">
    <property type="component" value="Unassembled WGS sequence"/>
</dbReference>